<evidence type="ECO:0000256" key="3">
    <source>
        <dbReference type="ARBA" id="ARBA00023295"/>
    </source>
</evidence>
<organism evidence="8 9">
    <name type="scientific">Vibrio palustris</name>
    <dbReference type="NCBI Taxonomy" id="1918946"/>
    <lineage>
        <taxon>Bacteria</taxon>
        <taxon>Pseudomonadati</taxon>
        <taxon>Pseudomonadota</taxon>
        <taxon>Gammaproteobacteria</taxon>
        <taxon>Vibrionales</taxon>
        <taxon>Vibrionaceae</taxon>
        <taxon>Vibrio</taxon>
    </lineage>
</organism>
<dbReference type="Proteomes" id="UP000189475">
    <property type="component" value="Unassembled WGS sequence"/>
</dbReference>
<dbReference type="InterPro" id="IPR001362">
    <property type="entry name" value="Glyco_hydro_32"/>
</dbReference>
<evidence type="ECO:0000256" key="5">
    <source>
        <dbReference type="RuleBase" id="RU365015"/>
    </source>
</evidence>
<dbReference type="CDD" id="cd18623">
    <property type="entry name" value="GH32_ScrB-like"/>
    <property type="match status" value="1"/>
</dbReference>
<dbReference type="Pfam" id="PF08244">
    <property type="entry name" value="Glyco_hydro_32C"/>
    <property type="match status" value="1"/>
</dbReference>
<dbReference type="OrthoDB" id="9801455at2"/>
<dbReference type="GO" id="GO:0005985">
    <property type="term" value="P:sucrose metabolic process"/>
    <property type="evidence" value="ECO:0007669"/>
    <property type="project" value="UniProtKB-UniPathway"/>
</dbReference>
<comment type="pathway">
    <text evidence="5">Glycan biosynthesis; sucrose metabolism.</text>
</comment>
<evidence type="ECO:0000259" key="6">
    <source>
        <dbReference type="Pfam" id="PF00251"/>
    </source>
</evidence>
<keyword evidence="2 4" id="KW-0378">Hydrolase</keyword>
<dbReference type="GO" id="GO:0005737">
    <property type="term" value="C:cytoplasm"/>
    <property type="evidence" value="ECO:0007669"/>
    <property type="project" value="UniProtKB-SubCell"/>
</dbReference>
<feature type="domain" description="Glycosyl hydrolase family 32 C-terminal" evidence="7">
    <location>
        <begin position="401"/>
        <end position="522"/>
    </location>
</feature>
<evidence type="ECO:0000256" key="1">
    <source>
        <dbReference type="ARBA" id="ARBA00009902"/>
    </source>
</evidence>
<dbReference type="STRING" id="1918946.VPAL9027_01305"/>
<dbReference type="UniPathway" id="UPA00238"/>
<dbReference type="EC" id="3.2.1.26" evidence="4"/>
<comment type="function">
    <text evidence="5">Enables the bacterium to metabolize sucrose as a sole carbon source.</text>
</comment>
<dbReference type="InterPro" id="IPR013320">
    <property type="entry name" value="ConA-like_dom_sf"/>
</dbReference>
<evidence type="ECO:0000256" key="2">
    <source>
        <dbReference type="ARBA" id="ARBA00022801"/>
    </source>
</evidence>
<dbReference type="Pfam" id="PF00251">
    <property type="entry name" value="Glyco_hydro_32N"/>
    <property type="match status" value="1"/>
</dbReference>
<name>A0A1R4B349_9VIBR</name>
<dbReference type="InterPro" id="IPR051214">
    <property type="entry name" value="GH32_Enzymes"/>
</dbReference>
<dbReference type="SUPFAM" id="SSF49899">
    <property type="entry name" value="Concanavalin A-like lectins/glucanases"/>
    <property type="match status" value="1"/>
</dbReference>
<evidence type="ECO:0000313" key="8">
    <source>
        <dbReference type="EMBL" id="SJL83339.1"/>
    </source>
</evidence>
<gene>
    <name evidence="8" type="primary">scrB</name>
    <name evidence="8" type="ORF">VPAL9027_01305</name>
</gene>
<comment type="catalytic activity">
    <reaction evidence="4">
        <text>Hydrolysis of terminal non-reducing beta-D-fructofuranoside residues in beta-D-fructofuranosides.</text>
        <dbReference type="EC" id="3.2.1.26"/>
    </reaction>
</comment>
<keyword evidence="5" id="KW-0119">Carbohydrate metabolism</keyword>
<dbReference type="InterPro" id="IPR006232">
    <property type="entry name" value="Suc6P_hydrolase"/>
</dbReference>
<dbReference type="RefSeq" id="WP_077313365.1">
    <property type="nucleotide sequence ID" value="NZ_AP024887.1"/>
</dbReference>
<comment type="similarity">
    <text evidence="1 4">Belongs to the glycosyl hydrolase 32 family.</text>
</comment>
<dbReference type="InterPro" id="IPR013148">
    <property type="entry name" value="Glyco_hydro_32_N"/>
</dbReference>
<dbReference type="Gene3D" id="2.60.120.560">
    <property type="entry name" value="Exo-inulinase, domain 1"/>
    <property type="match status" value="1"/>
</dbReference>
<dbReference type="InterPro" id="IPR013189">
    <property type="entry name" value="Glyco_hydro_32_C"/>
</dbReference>
<dbReference type="AlphaFoldDB" id="A0A1R4B349"/>
<dbReference type="PROSITE" id="PS00609">
    <property type="entry name" value="GLYCOSYL_HYDROL_F32"/>
    <property type="match status" value="1"/>
</dbReference>
<reference evidence="8 9" key="1">
    <citation type="submission" date="2017-02" db="EMBL/GenBank/DDBJ databases">
        <authorList>
            <person name="Peterson S.W."/>
        </authorList>
    </citation>
    <scope>NUCLEOTIDE SEQUENCE [LARGE SCALE GENOMIC DNA]</scope>
    <source>
        <strain evidence="8 9">CECT 9027</strain>
    </source>
</reference>
<protein>
    <recommendedName>
        <fullName evidence="4">Sucrose-6-phosphate hydrolase</fullName>
        <ecNumber evidence="4">3.2.1.26</ecNumber>
    </recommendedName>
    <alternativeName>
        <fullName evidence="5">Invertase</fullName>
    </alternativeName>
</protein>
<dbReference type="InterPro" id="IPR018053">
    <property type="entry name" value="Glyco_hydro_32_AS"/>
</dbReference>
<feature type="domain" description="Glycosyl hydrolase family 32 N-terminal" evidence="6">
    <location>
        <begin position="97"/>
        <end position="396"/>
    </location>
</feature>
<accession>A0A1R4B349</accession>
<dbReference type="NCBIfam" id="TIGR01322">
    <property type="entry name" value="scrB_fam"/>
    <property type="match status" value="1"/>
</dbReference>
<dbReference type="PANTHER" id="PTHR43101:SF1">
    <property type="entry name" value="BETA-FRUCTOSIDASE"/>
    <property type="match status" value="1"/>
</dbReference>
<evidence type="ECO:0000259" key="7">
    <source>
        <dbReference type="Pfam" id="PF08244"/>
    </source>
</evidence>
<dbReference type="SMART" id="SM00640">
    <property type="entry name" value="Glyco_32"/>
    <property type="match status" value="1"/>
</dbReference>
<dbReference type="GO" id="GO:0004564">
    <property type="term" value="F:beta-fructofuranosidase activity"/>
    <property type="evidence" value="ECO:0007669"/>
    <property type="project" value="UniProtKB-EC"/>
</dbReference>
<dbReference type="Gene3D" id="2.115.10.20">
    <property type="entry name" value="Glycosyl hydrolase domain, family 43"/>
    <property type="match status" value="1"/>
</dbReference>
<keyword evidence="9" id="KW-1185">Reference proteome</keyword>
<dbReference type="SUPFAM" id="SSF75005">
    <property type="entry name" value="Arabinanase/levansucrase/invertase"/>
    <property type="match status" value="1"/>
</dbReference>
<dbReference type="InterPro" id="IPR023296">
    <property type="entry name" value="Glyco_hydro_beta-prop_sf"/>
</dbReference>
<dbReference type="EMBL" id="FUFT01000002">
    <property type="protein sequence ID" value="SJL83339.1"/>
    <property type="molecule type" value="Genomic_DNA"/>
</dbReference>
<proteinExistence type="inferred from homology"/>
<keyword evidence="5" id="KW-0963">Cytoplasm</keyword>
<sequence length="540" mass="61735">MSLDLLIELAGGIDNVRRILSPSEFVIVAVHNNECCHPLPDGVTSTLVLGEWQLSMSRGDIGDDELRQVGEKLAKQQRSRAQPYQTPTYSPYRPQWHISPPQGLLNDPNGFIYHQGEYHLFYQWYPYACEHKDKYWVHLTSTDLVNWNYQSLALTPSDWFDSHGAFSGHAVSQDDGLYLFYTGNVRIGEQRHRQTTQCLAYSQDGRSFKKCGPVIRHLPAGVTEHIRDPKVFFANGEWVMLLGAQTTELTGRLAVYRSTNLTDWQFDGLYGEEIAQGYMWECPDTFILNEQRFFVFGPQGIKDDNPHHTIGHQNRIYRMSLDDTNHPTLHEGWQLDAGFDFYAPQTTQTPDGRRVMIGWMGLPDEVQHPSCDQQWLHQLTTLREIHWQDGQLKQYPAQELQQLRQAPHQLVLSAQCVDAQSASYELHLELEWGQELRLMAGSEHYVSIIADRERGVLRLDRQHTQIRQGDVIRELVLDSARIALVIFVDHSSLEIFINRGDKVMTTRAFVPSDATNIHLLGGKAQATLYPLRAASAPFSG</sequence>
<dbReference type="PANTHER" id="PTHR43101">
    <property type="entry name" value="BETA-FRUCTOSIDASE"/>
    <property type="match status" value="1"/>
</dbReference>
<comment type="subcellular location">
    <subcellularLocation>
        <location evidence="5">Cytoplasm</location>
    </subcellularLocation>
</comment>
<keyword evidence="3 4" id="KW-0326">Glycosidase</keyword>
<evidence type="ECO:0000313" key="9">
    <source>
        <dbReference type="Proteomes" id="UP000189475"/>
    </source>
</evidence>
<evidence type="ECO:0000256" key="4">
    <source>
        <dbReference type="RuleBase" id="RU362110"/>
    </source>
</evidence>